<keyword evidence="5" id="KW-1185">Reference proteome</keyword>
<dbReference type="Pfam" id="PF00400">
    <property type="entry name" value="WD40"/>
    <property type="match status" value="4"/>
</dbReference>
<dbReference type="OrthoDB" id="10262475at2759"/>
<proteinExistence type="predicted"/>
<feature type="repeat" description="WD" evidence="3">
    <location>
        <begin position="96"/>
        <end position="137"/>
    </location>
</feature>
<reference evidence="4" key="1">
    <citation type="journal article" date="2020" name="Nat. Commun.">
        <title>Large-scale genome sequencing of mycorrhizal fungi provides insights into the early evolution of symbiotic traits.</title>
        <authorList>
            <person name="Miyauchi S."/>
            <person name="Kiss E."/>
            <person name="Kuo A."/>
            <person name="Drula E."/>
            <person name="Kohler A."/>
            <person name="Sanchez-Garcia M."/>
            <person name="Morin E."/>
            <person name="Andreopoulos B."/>
            <person name="Barry K.W."/>
            <person name="Bonito G."/>
            <person name="Buee M."/>
            <person name="Carver A."/>
            <person name="Chen C."/>
            <person name="Cichocki N."/>
            <person name="Clum A."/>
            <person name="Culley D."/>
            <person name="Crous P.W."/>
            <person name="Fauchery L."/>
            <person name="Girlanda M."/>
            <person name="Hayes R.D."/>
            <person name="Keri Z."/>
            <person name="LaButti K."/>
            <person name="Lipzen A."/>
            <person name="Lombard V."/>
            <person name="Magnuson J."/>
            <person name="Maillard F."/>
            <person name="Murat C."/>
            <person name="Nolan M."/>
            <person name="Ohm R.A."/>
            <person name="Pangilinan J."/>
            <person name="Pereira M.F."/>
            <person name="Perotto S."/>
            <person name="Peter M."/>
            <person name="Pfister S."/>
            <person name="Riley R."/>
            <person name="Sitrit Y."/>
            <person name="Stielow J.B."/>
            <person name="Szollosi G."/>
            <person name="Zifcakova L."/>
            <person name="Stursova M."/>
            <person name="Spatafora J.W."/>
            <person name="Tedersoo L."/>
            <person name="Vaario L.M."/>
            <person name="Yamada A."/>
            <person name="Yan M."/>
            <person name="Wang P."/>
            <person name="Xu J."/>
            <person name="Bruns T."/>
            <person name="Baldrian P."/>
            <person name="Vilgalys R."/>
            <person name="Dunand C."/>
            <person name="Henrissat B."/>
            <person name="Grigoriev I.V."/>
            <person name="Hibbett D."/>
            <person name="Nagy L.G."/>
            <person name="Martin F.M."/>
        </authorList>
    </citation>
    <scope>NUCLEOTIDE SEQUENCE</scope>
    <source>
        <strain evidence="4">UP504</strain>
    </source>
</reference>
<dbReference type="SMART" id="SM00320">
    <property type="entry name" value="WD40"/>
    <property type="match status" value="6"/>
</dbReference>
<evidence type="ECO:0000256" key="1">
    <source>
        <dbReference type="ARBA" id="ARBA00022574"/>
    </source>
</evidence>
<accession>A0A9P6AMM1</accession>
<dbReference type="PRINTS" id="PR00320">
    <property type="entry name" value="GPROTEINBRPT"/>
</dbReference>
<dbReference type="SUPFAM" id="SSF50978">
    <property type="entry name" value="WD40 repeat-like"/>
    <property type="match status" value="1"/>
</dbReference>
<dbReference type="InterPro" id="IPR001680">
    <property type="entry name" value="WD40_rpt"/>
</dbReference>
<evidence type="ECO:0000256" key="3">
    <source>
        <dbReference type="PROSITE-ProRule" id="PRU00221"/>
    </source>
</evidence>
<feature type="repeat" description="WD" evidence="3">
    <location>
        <begin position="244"/>
        <end position="278"/>
    </location>
</feature>
<evidence type="ECO:0000313" key="5">
    <source>
        <dbReference type="Proteomes" id="UP000886523"/>
    </source>
</evidence>
<protein>
    <recommendedName>
        <fullName evidence="6">Mitotic checkpoint protein</fullName>
    </recommendedName>
</protein>
<dbReference type="AlphaFoldDB" id="A0A9P6AMM1"/>
<evidence type="ECO:0000256" key="2">
    <source>
        <dbReference type="ARBA" id="ARBA00022737"/>
    </source>
</evidence>
<sequence length="345" mass="37781">MSMGGAQDQLTIESPPIDGVSAVHFSPVSSNHLLVSSWDSQVRLYHLADNSLKSVFQHRAAVLGCAFEPGGQYAYSGGLDTWVRRLDLNTEKIRVLGTHTAGVSSVVHSQELNALITGSWDRSVKLWDPRQGNPKSLISSHEQPERVYAMDIVKNTLVVATAGRRVQIYDTRNMAAPAQERVSSLKFGTSSLACMPDGSGFAMGSVEGRVSVEFFEETPEVQARKYAFKCHRQVTPEGDVVYPVNALAFHPIYGTFASGGSDGRVAVWDHFSKKRLRQYPAFPAGVSALAFSAEGTKMAIGASYSWDVPDQRRREELKERGDEMETISIVVRDVGEETKPKTGNA</sequence>
<keyword evidence="1 3" id="KW-0853">WD repeat</keyword>
<dbReference type="InterPro" id="IPR036322">
    <property type="entry name" value="WD40_repeat_dom_sf"/>
</dbReference>
<comment type="caution">
    <text evidence="4">The sequence shown here is derived from an EMBL/GenBank/DDBJ whole genome shotgun (WGS) entry which is preliminary data.</text>
</comment>
<evidence type="ECO:0008006" key="6">
    <source>
        <dbReference type="Google" id="ProtNLM"/>
    </source>
</evidence>
<dbReference type="InterPro" id="IPR020472">
    <property type="entry name" value="WD40_PAC1"/>
</dbReference>
<dbReference type="PROSITE" id="PS50082">
    <property type="entry name" value="WD_REPEATS_2"/>
    <property type="match status" value="2"/>
</dbReference>
<evidence type="ECO:0000313" key="4">
    <source>
        <dbReference type="EMBL" id="KAF9508654.1"/>
    </source>
</evidence>
<name>A0A9P6AMM1_9AGAM</name>
<dbReference type="EMBL" id="MU129054">
    <property type="protein sequence ID" value="KAF9508654.1"/>
    <property type="molecule type" value="Genomic_DNA"/>
</dbReference>
<dbReference type="PANTHER" id="PTHR10971">
    <property type="entry name" value="MRNA EXPORT FACTOR AND BUB3"/>
    <property type="match status" value="1"/>
</dbReference>
<dbReference type="PROSITE" id="PS50294">
    <property type="entry name" value="WD_REPEATS_REGION"/>
    <property type="match status" value="1"/>
</dbReference>
<dbReference type="Gene3D" id="2.130.10.10">
    <property type="entry name" value="YVTN repeat-like/Quinoprotein amine dehydrogenase"/>
    <property type="match status" value="1"/>
</dbReference>
<gene>
    <name evidence="4" type="ORF">BS47DRAFT_1320598</name>
</gene>
<keyword evidence="2" id="KW-0677">Repeat</keyword>
<dbReference type="InterPro" id="IPR015943">
    <property type="entry name" value="WD40/YVTN_repeat-like_dom_sf"/>
</dbReference>
<dbReference type="Proteomes" id="UP000886523">
    <property type="component" value="Unassembled WGS sequence"/>
</dbReference>
<organism evidence="4 5">
    <name type="scientific">Hydnum rufescens UP504</name>
    <dbReference type="NCBI Taxonomy" id="1448309"/>
    <lineage>
        <taxon>Eukaryota</taxon>
        <taxon>Fungi</taxon>
        <taxon>Dikarya</taxon>
        <taxon>Basidiomycota</taxon>
        <taxon>Agaricomycotina</taxon>
        <taxon>Agaricomycetes</taxon>
        <taxon>Cantharellales</taxon>
        <taxon>Hydnaceae</taxon>
        <taxon>Hydnum</taxon>
    </lineage>
</organism>